<comment type="cofactor">
    <cofactor evidence="1">
        <name>Mg(2+)</name>
        <dbReference type="ChEBI" id="CHEBI:18420"/>
    </cofactor>
    <text evidence="1">Binds 1 Mg(2+) ion per subunit.</text>
</comment>
<comment type="caution">
    <text evidence="2">The sequence shown here is derived from an EMBL/GenBank/DDBJ whole genome shotgun (WGS) entry which is preliminary data.</text>
</comment>
<proteinExistence type="inferred from homology"/>
<keyword evidence="3" id="KW-1185">Reference proteome</keyword>
<dbReference type="EMBL" id="AFFY01000002">
    <property type="protein sequence ID" value="EHH01926.1"/>
    <property type="molecule type" value="Genomic_DNA"/>
</dbReference>
<evidence type="ECO:0000256" key="1">
    <source>
        <dbReference type="HAMAP-Rule" id="MF_01375"/>
    </source>
</evidence>
<dbReference type="EC" id="3.11.1.1" evidence="1"/>
<keyword evidence="1" id="KW-0704">Schiff base</keyword>
<comment type="function">
    <text evidence="1">Involved in phosphonate degradation.</text>
</comment>
<feature type="active site" description="Nucleophile" evidence="1">
    <location>
        <position position="10"/>
    </location>
</feature>
<accession>G5SLB6</accession>
<keyword evidence="1 2" id="KW-0378">Hydrolase</keyword>
<dbReference type="CDD" id="cd02586">
    <property type="entry name" value="HAD_PHN"/>
    <property type="match status" value="1"/>
</dbReference>
<dbReference type="Proteomes" id="UP000003598">
    <property type="component" value="Unassembled WGS sequence"/>
</dbReference>
<dbReference type="InterPro" id="IPR006323">
    <property type="entry name" value="Phosphonoacetald_hydro"/>
</dbReference>
<dbReference type="Gene3D" id="3.40.50.1000">
    <property type="entry name" value="HAD superfamily/HAD-like"/>
    <property type="match status" value="1"/>
</dbReference>
<feature type="binding site" evidence="1">
    <location>
        <position position="10"/>
    </location>
    <ligand>
        <name>Mg(2+)</name>
        <dbReference type="ChEBI" id="CHEBI:18420"/>
    </ligand>
</feature>
<comment type="similarity">
    <text evidence="1">Belongs to the HAD-like hydrolase superfamily. PhnX family.</text>
</comment>
<comment type="subunit">
    <text evidence="1">Homodimer.</text>
</comment>
<gene>
    <name evidence="1" type="primary">phnX</name>
    <name evidence="2" type="ORF">HMPREF9441_00135</name>
</gene>
<name>G5SLB6_9BACT</name>
<dbReference type="HAMAP" id="MF_01375">
    <property type="entry name" value="PhnX"/>
    <property type="match status" value="1"/>
</dbReference>
<dbReference type="InterPro" id="IPR050155">
    <property type="entry name" value="HAD-like_hydrolase_sf"/>
</dbReference>
<dbReference type="GO" id="GO:0008967">
    <property type="term" value="F:phosphoglycolate phosphatase activity"/>
    <property type="evidence" value="ECO:0007669"/>
    <property type="project" value="TreeGrafter"/>
</dbReference>
<dbReference type="InterPro" id="IPR023198">
    <property type="entry name" value="PGP-like_dom2"/>
</dbReference>
<dbReference type="GO" id="GO:0006281">
    <property type="term" value="P:DNA repair"/>
    <property type="evidence" value="ECO:0007669"/>
    <property type="project" value="TreeGrafter"/>
</dbReference>
<dbReference type="GO" id="GO:0050194">
    <property type="term" value="F:phosphonoacetaldehyde hydrolase activity"/>
    <property type="evidence" value="ECO:0007669"/>
    <property type="project" value="UniProtKB-UniRule"/>
</dbReference>
<sequence>MKKIECIILDWAGTAVDYGCFAPVAAFIESFNEIGVPVTAAETRAYMGLTKIEEIRALFNIDRVKAAFREKFGRDYTDEDVQARYVAFQRVLFDTLENYSEPIPGVVDTVEALRKAGIKIGSTTGYTDKMMDIVIPAAEKAGYKVDNCVTSDHLPAGRPYPYMVYRNMIDLAVPSVDCVLKYGDTIADIKEGVNAKVWTVGVVMGSNELALTQEEVAAMPAGELDARKAEVRRRMLEAGAHYVVDDITELPAIIEMINQKMNQ</sequence>
<dbReference type="OrthoDB" id="5504491at2"/>
<keyword evidence="1" id="KW-0479">Metal-binding</keyword>
<comment type="catalytic activity">
    <reaction evidence="1">
        <text>phosphonoacetaldehyde + H2O = acetaldehyde + phosphate + H(+)</text>
        <dbReference type="Rhea" id="RHEA:18905"/>
        <dbReference type="ChEBI" id="CHEBI:15343"/>
        <dbReference type="ChEBI" id="CHEBI:15377"/>
        <dbReference type="ChEBI" id="CHEBI:15378"/>
        <dbReference type="ChEBI" id="CHEBI:43474"/>
        <dbReference type="ChEBI" id="CHEBI:58383"/>
        <dbReference type="EC" id="3.11.1.1"/>
    </reaction>
</comment>
<feature type="binding site" evidence="1">
    <location>
        <position position="12"/>
    </location>
    <ligand>
        <name>Mg(2+)</name>
        <dbReference type="ChEBI" id="CHEBI:18420"/>
    </ligand>
</feature>
<organism evidence="2 3">
    <name type="scientific">Paraprevotella clara YIT 11840</name>
    <dbReference type="NCBI Taxonomy" id="762968"/>
    <lineage>
        <taxon>Bacteria</taxon>
        <taxon>Pseudomonadati</taxon>
        <taxon>Bacteroidota</taxon>
        <taxon>Bacteroidia</taxon>
        <taxon>Bacteroidales</taxon>
        <taxon>Prevotellaceae</taxon>
        <taxon>Paraprevotella</taxon>
    </lineage>
</organism>
<dbReference type="InterPro" id="IPR036412">
    <property type="entry name" value="HAD-like_sf"/>
</dbReference>
<feature type="active site" description="Schiff-base intermediate with substrate" evidence="1">
    <location>
        <position position="51"/>
    </location>
</feature>
<dbReference type="SFLD" id="SFLDG01129">
    <property type="entry name" value="C1.5:_HAD__Beta-PGM__Phosphata"/>
    <property type="match status" value="1"/>
</dbReference>
<evidence type="ECO:0000313" key="2">
    <source>
        <dbReference type="EMBL" id="EHH01926.1"/>
    </source>
</evidence>
<dbReference type="Pfam" id="PF00702">
    <property type="entry name" value="Hydrolase"/>
    <property type="match status" value="1"/>
</dbReference>
<dbReference type="NCBIfam" id="TIGR01422">
    <property type="entry name" value="phosphonatase"/>
    <property type="match status" value="1"/>
</dbReference>
<dbReference type="PANTHER" id="PTHR43434">
    <property type="entry name" value="PHOSPHOGLYCOLATE PHOSPHATASE"/>
    <property type="match status" value="1"/>
</dbReference>
<dbReference type="HOGENOM" id="CLU_045011_12_0_10"/>
<reference evidence="2 3" key="1">
    <citation type="submission" date="2011-03" db="EMBL/GenBank/DDBJ databases">
        <authorList>
            <person name="Weinstock G."/>
            <person name="Sodergren E."/>
            <person name="Clifton S."/>
            <person name="Fulton L."/>
            <person name="Fulton B."/>
            <person name="Courtney L."/>
            <person name="Fronick C."/>
            <person name="Harrison M."/>
            <person name="Strong C."/>
            <person name="Farmer C."/>
            <person name="Delahaunty K."/>
            <person name="Markovic C."/>
            <person name="Hall O."/>
            <person name="Minx P."/>
            <person name="Tomlinson C."/>
            <person name="Mitreva M."/>
            <person name="Hou S."/>
            <person name="Chen J."/>
            <person name="Wollam A."/>
            <person name="Pepin K.H."/>
            <person name="Johnson M."/>
            <person name="Bhonagiri V."/>
            <person name="Zhang X."/>
            <person name="Suruliraj S."/>
            <person name="Warren W."/>
            <person name="Chinwalla A."/>
            <person name="Mardis E.R."/>
            <person name="Wilson R.K."/>
        </authorList>
    </citation>
    <scope>NUCLEOTIDE SEQUENCE [LARGE SCALE GENOMIC DNA]</scope>
    <source>
        <strain evidence="2 3">YIT 11840</strain>
    </source>
</reference>
<dbReference type="InterPro" id="IPR023214">
    <property type="entry name" value="HAD_sf"/>
</dbReference>
<dbReference type="Gene3D" id="1.10.150.240">
    <property type="entry name" value="Putative phosphatase, domain 2"/>
    <property type="match status" value="1"/>
</dbReference>
<dbReference type="GO" id="GO:0000287">
    <property type="term" value="F:magnesium ion binding"/>
    <property type="evidence" value="ECO:0007669"/>
    <property type="project" value="UniProtKB-UniRule"/>
</dbReference>
<dbReference type="AlphaFoldDB" id="G5SLB6"/>
<feature type="binding site" evidence="1">
    <location>
        <position position="184"/>
    </location>
    <ligand>
        <name>Mg(2+)</name>
        <dbReference type="ChEBI" id="CHEBI:18420"/>
    </ligand>
</feature>
<dbReference type="GeneID" id="93555941"/>
<dbReference type="SFLD" id="SFLDS00003">
    <property type="entry name" value="Haloacid_Dehalogenase"/>
    <property type="match status" value="1"/>
</dbReference>
<dbReference type="PATRIC" id="fig|762968.3.peg.118"/>
<dbReference type="STRING" id="762968.HMPREF9441_00135"/>
<dbReference type="GO" id="GO:0005829">
    <property type="term" value="C:cytosol"/>
    <property type="evidence" value="ECO:0007669"/>
    <property type="project" value="TreeGrafter"/>
</dbReference>
<keyword evidence="1" id="KW-0460">Magnesium</keyword>
<evidence type="ECO:0000313" key="3">
    <source>
        <dbReference type="Proteomes" id="UP000003598"/>
    </source>
</evidence>
<dbReference type="SUPFAM" id="SSF56784">
    <property type="entry name" value="HAD-like"/>
    <property type="match status" value="1"/>
</dbReference>
<dbReference type="eggNOG" id="COG0637">
    <property type="taxonomic scope" value="Bacteria"/>
</dbReference>
<dbReference type="GO" id="GO:0019700">
    <property type="term" value="P:organic phosphonate catabolic process"/>
    <property type="evidence" value="ECO:0007669"/>
    <property type="project" value="InterPro"/>
</dbReference>
<dbReference type="PANTHER" id="PTHR43434:SF19">
    <property type="entry name" value="PHOSPHONOACETALDEHYDE HYDROLASE"/>
    <property type="match status" value="1"/>
</dbReference>
<dbReference type="RefSeq" id="WP_008616728.1">
    <property type="nucleotide sequence ID" value="NZ_JH376578.1"/>
</dbReference>
<protein>
    <recommendedName>
        <fullName evidence="1">Phosphonoacetaldehyde hydrolase</fullName>
        <shortName evidence="1">Phosphonatase</shortName>
        <ecNumber evidence="1">3.11.1.1</ecNumber>
    </recommendedName>
    <alternativeName>
        <fullName evidence="1">Phosphonoacetaldehyde phosphonohydrolase</fullName>
    </alternativeName>
</protein>